<sequence>MGQYIQLVAVYAAGRLRQGYGSAAKKALLRTSLHLNEGVNTFIPSYCTRRSFSVRKPVMVATTEGLRDVA</sequence>
<keyword evidence="2" id="KW-1185">Reference proteome</keyword>
<dbReference type="Proteomes" id="UP000242222">
    <property type="component" value="Unassembled WGS sequence"/>
</dbReference>
<dbReference type="RefSeq" id="WP_092877617.1">
    <property type="nucleotide sequence ID" value="NZ_FOVC01000005.1"/>
</dbReference>
<dbReference type="AlphaFoldDB" id="A0A1I4Y4N7"/>
<accession>A0A1I4Y4N7</accession>
<reference evidence="2" key="1">
    <citation type="submission" date="2016-10" db="EMBL/GenBank/DDBJ databases">
        <authorList>
            <person name="Varghese N."/>
            <person name="Submissions S."/>
        </authorList>
    </citation>
    <scope>NUCLEOTIDE SEQUENCE [LARGE SCALE GENOMIC DNA]</scope>
    <source>
        <strain evidence="2">N6PO6</strain>
    </source>
</reference>
<organism evidence="1 2">
    <name type="scientific">Izhakiella capsodis</name>
    <dbReference type="NCBI Taxonomy" id="1367852"/>
    <lineage>
        <taxon>Bacteria</taxon>
        <taxon>Pseudomonadati</taxon>
        <taxon>Pseudomonadota</taxon>
        <taxon>Gammaproteobacteria</taxon>
        <taxon>Enterobacterales</taxon>
        <taxon>Erwiniaceae</taxon>
        <taxon>Izhakiella</taxon>
    </lineage>
</organism>
<name>A0A1I4Y4N7_9GAMM</name>
<proteinExistence type="predicted"/>
<evidence type="ECO:0000313" key="1">
    <source>
        <dbReference type="EMBL" id="SFN32977.1"/>
    </source>
</evidence>
<protein>
    <submittedName>
        <fullName evidence="1">Uncharacterized protein</fullName>
    </submittedName>
</protein>
<evidence type="ECO:0000313" key="2">
    <source>
        <dbReference type="Proteomes" id="UP000242222"/>
    </source>
</evidence>
<dbReference type="EMBL" id="FOVC01000005">
    <property type="protein sequence ID" value="SFN32977.1"/>
    <property type="molecule type" value="Genomic_DNA"/>
</dbReference>
<dbReference type="OrthoDB" id="9958372at2"/>
<gene>
    <name evidence="1" type="ORF">SAMN05216516_105209</name>
</gene>